<reference evidence="2" key="2">
    <citation type="submission" date="2021-09" db="EMBL/GenBank/DDBJ databases">
        <authorList>
            <person name="Jia N."/>
            <person name="Wang J."/>
            <person name="Shi W."/>
            <person name="Du L."/>
            <person name="Sun Y."/>
            <person name="Zhan W."/>
            <person name="Jiang J."/>
            <person name="Wang Q."/>
            <person name="Zhang B."/>
            <person name="Ji P."/>
            <person name="Sakyi L.B."/>
            <person name="Cui X."/>
            <person name="Yuan T."/>
            <person name="Jiang B."/>
            <person name="Yang W."/>
            <person name="Lam T.T.-Y."/>
            <person name="Chang Q."/>
            <person name="Ding S."/>
            <person name="Wang X."/>
            <person name="Zhu J."/>
            <person name="Ruan X."/>
            <person name="Zhao L."/>
            <person name="Wei J."/>
            <person name="Que T."/>
            <person name="Du C."/>
            <person name="Cheng J."/>
            <person name="Dai P."/>
            <person name="Han X."/>
            <person name="Huang E."/>
            <person name="Gao Y."/>
            <person name="Liu J."/>
            <person name="Shao H."/>
            <person name="Ye R."/>
            <person name="Li L."/>
            <person name="Wei W."/>
            <person name="Wang X."/>
            <person name="Wang C."/>
            <person name="Huo Q."/>
            <person name="Li W."/>
            <person name="Guo W."/>
            <person name="Chen H."/>
            <person name="Chen S."/>
            <person name="Zhou L."/>
            <person name="Zhou L."/>
            <person name="Ni X."/>
            <person name="Tian J."/>
            <person name="Zhou Y."/>
            <person name="Sheng Y."/>
            <person name="Liu T."/>
            <person name="Pan Y."/>
            <person name="Xia L."/>
            <person name="Li J."/>
            <person name="Zhao F."/>
            <person name="Cao W."/>
        </authorList>
    </citation>
    <scope>NUCLEOTIDE SEQUENCE</scope>
    <source>
        <strain evidence="2">Rmic-2018</strain>
        <tissue evidence="2">Larvae</tissue>
    </source>
</reference>
<dbReference type="VEuPathDB" id="VectorBase:LOC119160058"/>
<name>A0A9J6F5Y0_RHIMP</name>
<proteinExistence type="predicted"/>
<evidence type="ECO:0000313" key="3">
    <source>
        <dbReference type="Proteomes" id="UP000821866"/>
    </source>
</evidence>
<gene>
    <name evidence="2" type="ORF">HPB51_021242</name>
</gene>
<reference evidence="2" key="1">
    <citation type="journal article" date="2020" name="Cell">
        <title>Large-Scale Comparative Analyses of Tick Genomes Elucidate Their Genetic Diversity and Vector Capacities.</title>
        <authorList>
            <consortium name="Tick Genome and Microbiome Consortium (TIGMIC)"/>
            <person name="Jia N."/>
            <person name="Wang J."/>
            <person name="Shi W."/>
            <person name="Du L."/>
            <person name="Sun Y."/>
            <person name="Zhan W."/>
            <person name="Jiang J.F."/>
            <person name="Wang Q."/>
            <person name="Zhang B."/>
            <person name="Ji P."/>
            <person name="Bell-Sakyi L."/>
            <person name="Cui X.M."/>
            <person name="Yuan T.T."/>
            <person name="Jiang B.G."/>
            <person name="Yang W.F."/>
            <person name="Lam T.T."/>
            <person name="Chang Q.C."/>
            <person name="Ding S.J."/>
            <person name="Wang X.J."/>
            <person name="Zhu J.G."/>
            <person name="Ruan X.D."/>
            <person name="Zhao L."/>
            <person name="Wei J.T."/>
            <person name="Ye R.Z."/>
            <person name="Que T.C."/>
            <person name="Du C.H."/>
            <person name="Zhou Y.H."/>
            <person name="Cheng J.X."/>
            <person name="Dai P.F."/>
            <person name="Guo W.B."/>
            <person name="Han X.H."/>
            <person name="Huang E.J."/>
            <person name="Li L.F."/>
            <person name="Wei W."/>
            <person name="Gao Y.C."/>
            <person name="Liu J.Z."/>
            <person name="Shao H.Z."/>
            <person name="Wang X."/>
            <person name="Wang C.C."/>
            <person name="Yang T.C."/>
            <person name="Huo Q.B."/>
            <person name="Li W."/>
            <person name="Chen H.Y."/>
            <person name="Chen S.E."/>
            <person name="Zhou L.G."/>
            <person name="Ni X.B."/>
            <person name="Tian J.H."/>
            <person name="Sheng Y."/>
            <person name="Liu T."/>
            <person name="Pan Y.S."/>
            <person name="Xia L.Y."/>
            <person name="Li J."/>
            <person name="Zhao F."/>
            <person name="Cao W.C."/>
        </authorList>
    </citation>
    <scope>NUCLEOTIDE SEQUENCE</scope>
    <source>
        <strain evidence="2">Rmic-2018</strain>
    </source>
</reference>
<sequence>MPLSDSGSSPYVSNRWWGMEETKQQLRRAPKICNFPIVSCAHCLNVRGTSASLSLWIVVGGTSWADEEPEYASSGGLMETSGGDEDGGADLGGAGPQQPGRLPPTADKRNLAALARSGRLPRFHYNKKLGPAASPLQPTRMYMAGRRLLPAVGGAAMPPMLRQQHGGGHGWRPDASMAAGDQALQGDAAEKMGVVEALGRLSEAAIFPYIGPHRWIKPWCIHPADLSCLFPVPVQHPFDRTVLHPLPSMRSARHS</sequence>
<organism evidence="2 3">
    <name type="scientific">Rhipicephalus microplus</name>
    <name type="common">Cattle tick</name>
    <name type="synonym">Boophilus microplus</name>
    <dbReference type="NCBI Taxonomy" id="6941"/>
    <lineage>
        <taxon>Eukaryota</taxon>
        <taxon>Metazoa</taxon>
        <taxon>Ecdysozoa</taxon>
        <taxon>Arthropoda</taxon>
        <taxon>Chelicerata</taxon>
        <taxon>Arachnida</taxon>
        <taxon>Acari</taxon>
        <taxon>Parasitiformes</taxon>
        <taxon>Ixodida</taxon>
        <taxon>Ixodoidea</taxon>
        <taxon>Ixodidae</taxon>
        <taxon>Rhipicephalinae</taxon>
        <taxon>Rhipicephalus</taxon>
        <taxon>Boophilus</taxon>
    </lineage>
</organism>
<dbReference type="Proteomes" id="UP000821866">
    <property type="component" value="Chromosome 1"/>
</dbReference>
<keyword evidence="3" id="KW-1185">Reference proteome</keyword>
<evidence type="ECO:0000256" key="1">
    <source>
        <dbReference type="SAM" id="MobiDB-lite"/>
    </source>
</evidence>
<evidence type="ECO:0000313" key="2">
    <source>
        <dbReference type="EMBL" id="KAH8042158.1"/>
    </source>
</evidence>
<dbReference type="AlphaFoldDB" id="A0A9J6F5Y0"/>
<accession>A0A9J6F5Y0</accession>
<protein>
    <submittedName>
        <fullName evidence="2">Uncharacterized protein</fullName>
    </submittedName>
</protein>
<comment type="caution">
    <text evidence="2">The sequence shown here is derived from an EMBL/GenBank/DDBJ whole genome shotgun (WGS) entry which is preliminary data.</text>
</comment>
<dbReference type="EMBL" id="JABSTU010000001">
    <property type="protein sequence ID" value="KAH8042158.1"/>
    <property type="molecule type" value="Genomic_DNA"/>
</dbReference>
<feature type="region of interest" description="Disordered" evidence="1">
    <location>
        <begin position="68"/>
        <end position="106"/>
    </location>
</feature>